<evidence type="ECO:0000313" key="2">
    <source>
        <dbReference type="EMBL" id="MEE1877034.1"/>
    </source>
</evidence>
<dbReference type="RefSeq" id="WP_354144132.1">
    <property type="nucleotide sequence ID" value="NZ_JAZDQV010000003.1"/>
</dbReference>
<dbReference type="GO" id="GO:0016787">
    <property type="term" value="F:hydrolase activity"/>
    <property type="evidence" value="ECO:0007669"/>
    <property type="project" value="UniProtKB-KW"/>
</dbReference>
<dbReference type="Gene3D" id="3.30.1330.40">
    <property type="entry name" value="RutC-like"/>
    <property type="match status" value="1"/>
</dbReference>
<dbReference type="EMBL" id="JAZDQV010000003">
    <property type="protein sequence ID" value="MEE1877034.1"/>
    <property type="molecule type" value="Genomic_DNA"/>
</dbReference>
<comment type="caution">
    <text evidence="2">The sequence shown here is derived from an EMBL/GenBank/DDBJ whole genome shotgun (WGS) entry which is preliminary data.</text>
</comment>
<dbReference type="InterPro" id="IPR035959">
    <property type="entry name" value="RutC-like_sf"/>
</dbReference>
<name>A0ABU7GDE7_9SPHN</name>
<evidence type="ECO:0000256" key="1">
    <source>
        <dbReference type="SAM" id="SignalP"/>
    </source>
</evidence>
<reference evidence="2 3" key="1">
    <citation type="submission" date="2024-01" db="EMBL/GenBank/DDBJ databases">
        <title>The genome sequence of Erythrobacteraceae sp. strain 1XM1-14.</title>
        <authorList>
            <person name="Liu Y."/>
        </authorList>
    </citation>
    <scope>NUCLEOTIDE SEQUENCE [LARGE SCALE GENOMIC DNA]</scope>
    <source>
        <strain evidence="2 3">1XM1-14</strain>
    </source>
</reference>
<gene>
    <name evidence="2" type="ORF">VRS74_04970</name>
</gene>
<feature type="signal peptide" evidence="1">
    <location>
        <begin position="1"/>
        <end position="30"/>
    </location>
</feature>
<dbReference type="PANTHER" id="PTHR11803:SF39">
    <property type="entry name" value="2-IMINOBUTANOATE_2-IMINOPROPANOATE DEAMINASE"/>
    <property type="match status" value="1"/>
</dbReference>
<dbReference type="Pfam" id="PF01042">
    <property type="entry name" value="Ribonuc_L-PSP"/>
    <property type="match status" value="1"/>
</dbReference>
<dbReference type="Proteomes" id="UP001343492">
    <property type="component" value="Unassembled WGS sequence"/>
</dbReference>
<dbReference type="CDD" id="cd00448">
    <property type="entry name" value="YjgF_YER057c_UK114_family"/>
    <property type="match status" value="1"/>
</dbReference>
<organism evidence="2 3">
    <name type="scientific">Altererythrobacter litoralis</name>
    <dbReference type="NCBI Taxonomy" id="3113904"/>
    <lineage>
        <taxon>Bacteria</taxon>
        <taxon>Pseudomonadati</taxon>
        <taxon>Pseudomonadota</taxon>
        <taxon>Alphaproteobacteria</taxon>
        <taxon>Sphingomonadales</taxon>
        <taxon>Erythrobacteraceae</taxon>
        <taxon>Altererythrobacter</taxon>
    </lineage>
</organism>
<dbReference type="PANTHER" id="PTHR11803">
    <property type="entry name" value="2-IMINOBUTANOATE/2-IMINOPROPANOATE DEAMINASE RIDA"/>
    <property type="match status" value="1"/>
</dbReference>
<keyword evidence="1" id="KW-0732">Signal</keyword>
<sequence>MFGMIHHSLFCGRKALALGLAALLASPVAAHDKGPAFTPSPLPYPFSDAVQVGDILFLSGDVGMAEDGVTIAQGGIEVETRRVMIRLGERLASHGLTYRDVVKCTVMLADIGEWPKFNAIYAEYFSPPYPARSALGASGLALGARVELECWAYKPAGG</sequence>
<feature type="chain" id="PRO_5046316389" evidence="1">
    <location>
        <begin position="31"/>
        <end position="158"/>
    </location>
</feature>
<accession>A0ABU7GDE7</accession>
<keyword evidence="2" id="KW-0378">Hydrolase</keyword>
<dbReference type="SUPFAM" id="SSF55298">
    <property type="entry name" value="YjgF-like"/>
    <property type="match status" value="1"/>
</dbReference>
<protein>
    <submittedName>
        <fullName evidence="2">Rid family hydrolase</fullName>
    </submittedName>
</protein>
<evidence type="ECO:0000313" key="3">
    <source>
        <dbReference type="Proteomes" id="UP001343492"/>
    </source>
</evidence>
<proteinExistence type="predicted"/>
<dbReference type="InterPro" id="IPR006175">
    <property type="entry name" value="YjgF/YER057c/UK114"/>
</dbReference>
<keyword evidence="3" id="KW-1185">Reference proteome</keyword>